<reference evidence="3 4" key="1">
    <citation type="submission" date="2022-11" db="EMBL/GenBank/DDBJ databases">
        <title>Mycobacterium sp. nov.</title>
        <authorList>
            <person name="Papic B."/>
            <person name="Spicic S."/>
            <person name="Duvnjak S."/>
        </authorList>
    </citation>
    <scope>NUCLEOTIDE SEQUENCE [LARGE SCALE GENOMIC DNA]</scope>
    <source>
        <strain evidence="3 4">CVI_P4</strain>
    </source>
</reference>
<feature type="domain" description="DUF7064" evidence="1">
    <location>
        <begin position="169"/>
        <end position="288"/>
    </location>
</feature>
<dbReference type="SUPFAM" id="SSF159245">
    <property type="entry name" value="AttH-like"/>
    <property type="match status" value="1"/>
</dbReference>
<gene>
    <name evidence="3" type="ORF">ORI27_16210</name>
</gene>
<accession>A0ABT3SFG8</accession>
<name>A0ABT3SFG8_9MYCO</name>
<dbReference type="Pfam" id="PF23213">
    <property type="entry name" value="DUF7065"/>
    <property type="match status" value="1"/>
</dbReference>
<dbReference type="EMBL" id="JAPJDO010000013">
    <property type="protein sequence ID" value="MCX2938252.1"/>
    <property type="molecule type" value="Genomic_DNA"/>
</dbReference>
<feature type="domain" description="DUF7065" evidence="2">
    <location>
        <begin position="12"/>
        <end position="164"/>
    </location>
</feature>
<keyword evidence="4" id="KW-1185">Reference proteome</keyword>
<sequence>MARNYHPDDDLVHNADGDPAFQDSHWLMWYDTDHGIGGFHRLGVNPARESAAFMCGVVTRAGDRFRALDWSVPWAASTGRGYVVSDAQRLILDDGLWQLKVRDRECDADLIWHGWGPMLFYGAQATTSTAHYEGAGTVTGTVRLGSDRYEVNALAFRDRSWGPRDYLAVLAHRWFAGTFGADLSFSAMTILLPDGHLHRDGIVIRDGRVHCARDVDIVIRQEADGFSNRGGTLRLGFADAEDFVVEAAAIDGIAFGLPGGLGYTVETMCVANAEGRQGFCNVEATNNIHRAIASDSSVPLSIGAAVDDGLTRRAT</sequence>
<dbReference type="InterPro" id="IPR055492">
    <property type="entry name" value="DUF7064"/>
</dbReference>
<dbReference type="RefSeq" id="WP_265998087.1">
    <property type="nucleotide sequence ID" value="NZ_JAPJDN010000013.1"/>
</dbReference>
<comment type="caution">
    <text evidence="3">The sequence shown here is derived from an EMBL/GenBank/DDBJ whole genome shotgun (WGS) entry which is preliminary data.</text>
</comment>
<evidence type="ECO:0000259" key="2">
    <source>
        <dbReference type="Pfam" id="PF23213"/>
    </source>
</evidence>
<dbReference type="Pfam" id="PF23212">
    <property type="entry name" value="DUF7064"/>
    <property type="match status" value="1"/>
</dbReference>
<evidence type="ECO:0000313" key="3">
    <source>
        <dbReference type="EMBL" id="MCX2938252.1"/>
    </source>
</evidence>
<protein>
    <recommendedName>
        <fullName evidence="5">AttH domain-containing protein</fullName>
    </recommendedName>
</protein>
<evidence type="ECO:0000259" key="1">
    <source>
        <dbReference type="Pfam" id="PF23212"/>
    </source>
</evidence>
<evidence type="ECO:0000313" key="4">
    <source>
        <dbReference type="Proteomes" id="UP001300745"/>
    </source>
</evidence>
<dbReference type="Proteomes" id="UP001300745">
    <property type="component" value="Unassembled WGS sequence"/>
</dbReference>
<proteinExistence type="predicted"/>
<dbReference type="InterPro" id="IPR055493">
    <property type="entry name" value="DUF7065"/>
</dbReference>
<organism evidence="3 4">
    <name type="scientific">Mycobacterium pinniadriaticum</name>
    <dbReference type="NCBI Taxonomy" id="2994102"/>
    <lineage>
        <taxon>Bacteria</taxon>
        <taxon>Bacillati</taxon>
        <taxon>Actinomycetota</taxon>
        <taxon>Actinomycetes</taxon>
        <taxon>Mycobacteriales</taxon>
        <taxon>Mycobacteriaceae</taxon>
        <taxon>Mycobacterium</taxon>
    </lineage>
</organism>
<evidence type="ECO:0008006" key="5">
    <source>
        <dbReference type="Google" id="ProtNLM"/>
    </source>
</evidence>